<accession>A0A7S2UDV7</accession>
<feature type="compositionally biased region" description="Basic and acidic residues" evidence="1">
    <location>
        <begin position="147"/>
        <end position="158"/>
    </location>
</feature>
<dbReference type="AlphaFoldDB" id="A0A7S2UDV7"/>
<protein>
    <submittedName>
        <fullName evidence="2">Uncharacterized protein</fullName>
    </submittedName>
</protein>
<reference evidence="2" key="1">
    <citation type="submission" date="2021-01" db="EMBL/GenBank/DDBJ databases">
        <authorList>
            <person name="Corre E."/>
            <person name="Pelletier E."/>
            <person name="Niang G."/>
            <person name="Scheremetjew M."/>
            <person name="Finn R."/>
            <person name="Kale V."/>
            <person name="Holt S."/>
            <person name="Cochrane G."/>
            <person name="Meng A."/>
            <person name="Brown T."/>
            <person name="Cohen L."/>
        </authorList>
    </citation>
    <scope>NUCLEOTIDE SEQUENCE</scope>
    <source>
        <strain evidence="2">CCMP2084</strain>
    </source>
</reference>
<feature type="region of interest" description="Disordered" evidence="1">
    <location>
        <begin position="69"/>
        <end position="158"/>
    </location>
</feature>
<sequence length="369" mass="42520">MADFPSTIVVSSKYVAYVAQARESFLVQSYDEHEQGGINNNTFGDGFFIDHSDSPDYEHEMMVECHTDTEELTDSEAEAEESSSSESPDDIMEQWPKKKEPEGFTVNGNGRLESLRRRREQLVESYRSNFPKSLHNSGERSTTTSFNDRERTPHQHQRDICVASSSASAEAEGSPVQLLQRSSEVSRRRRVRFSSIEVRPYMRILGDNPSCREGPSLSIAWDHDESYTIFMPLEEFERSRRRKSKKNLVLGSKEREWILNQLGYTKSEISQNARLMKETQNQRKETANNLEVQGVEEEIEYQREEIQRLALFSKSKKVDKENEQSGECLLAIRSNIQSAERQLKSNTKQSERHVSRIKCMLCRGIGVIE</sequence>
<name>A0A7S2UDV7_9STRA</name>
<organism evidence="2">
    <name type="scientific">Attheya septentrionalis</name>
    <dbReference type="NCBI Taxonomy" id="420275"/>
    <lineage>
        <taxon>Eukaryota</taxon>
        <taxon>Sar</taxon>
        <taxon>Stramenopiles</taxon>
        <taxon>Ochrophyta</taxon>
        <taxon>Bacillariophyta</taxon>
        <taxon>Coscinodiscophyceae</taxon>
        <taxon>Chaetocerotophycidae</taxon>
        <taxon>Chaetocerotales</taxon>
        <taxon>Attheyaceae</taxon>
        <taxon>Attheya</taxon>
    </lineage>
</organism>
<feature type="compositionally biased region" description="Polar residues" evidence="1">
    <location>
        <begin position="126"/>
        <end position="146"/>
    </location>
</feature>
<evidence type="ECO:0000313" key="2">
    <source>
        <dbReference type="EMBL" id="CAD9814597.1"/>
    </source>
</evidence>
<proteinExistence type="predicted"/>
<feature type="compositionally biased region" description="Acidic residues" evidence="1">
    <location>
        <begin position="70"/>
        <end position="92"/>
    </location>
</feature>
<gene>
    <name evidence="2" type="ORF">ASEP1449_LOCUS6422</name>
</gene>
<evidence type="ECO:0000256" key="1">
    <source>
        <dbReference type="SAM" id="MobiDB-lite"/>
    </source>
</evidence>
<dbReference type="EMBL" id="HBHQ01009510">
    <property type="protein sequence ID" value="CAD9814597.1"/>
    <property type="molecule type" value="Transcribed_RNA"/>
</dbReference>